<protein>
    <submittedName>
        <fullName evidence="2">Uncharacterized protein</fullName>
    </submittedName>
</protein>
<feature type="transmembrane region" description="Helical" evidence="1">
    <location>
        <begin position="137"/>
        <end position="157"/>
    </location>
</feature>
<feature type="transmembrane region" description="Helical" evidence="1">
    <location>
        <begin position="107"/>
        <end position="125"/>
    </location>
</feature>
<organism evidence="2 3">
    <name type="scientific">Corynebacterium pygosceleis</name>
    <dbReference type="NCBI Taxonomy" id="2800406"/>
    <lineage>
        <taxon>Bacteria</taxon>
        <taxon>Bacillati</taxon>
        <taxon>Actinomycetota</taxon>
        <taxon>Actinomycetes</taxon>
        <taxon>Mycobacteriales</taxon>
        <taxon>Corynebacteriaceae</taxon>
        <taxon>Corynebacterium</taxon>
    </lineage>
</organism>
<keyword evidence="1" id="KW-0812">Transmembrane</keyword>
<keyword evidence="1" id="KW-0472">Membrane</keyword>
<evidence type="ECO:0000313" key="3">
    <source>
        <dbReference type="Proteomes" id="UP001071478"/>
    </source>
</evidence>
<evidence type="ECO:0000313" key="2">
    <source>
        <dbReference type="EMBL" id="MCX7468232.1"/>
    </source>
</evidence>
<accession>A0A9Q4GKI0</accession>
<dbReference type="EMBL" id="JAPMKU010000002">
    <property type="protein sequence ID" value="MCX7468232.1"/>
    <property type="molecule type" value="Genomic_DNA"/>
</dbReference>
<name>A0A9Q4GKI0_9CORY</name>
<keyword evidence="1" id="KW-1133">Transmembrane helix</keyword>
<feature type="transmembrane region" description="Helical" evidence="1">
    <location>
        <begin position="26"/>
        <end position="48"/>
    </location>
</feature>
<dbReference type="AlphaFoldDB" id="A0A9Q4GKI0"/>
<dbReference type="Proteomes" id="UP001071478">
    <property type="component" value="Unassembled WGS sequence"/>
</dbReference>
<reference evidence="2" key="1">
    <citation type="submission" date="2022-11" db="EMBL/GenBank/DDBJ databases">
        <title>Corynebacterium sp. isolated from Penguins.</title>
        <authorList>
            <person name="Sedlar K."/>
            <person name="Svec P."/>
        </authorList>
    </citation>
    <scope>NUCLEOTIDE SEQUENCE</scope>
    <source>
        <strain evidence="2">P7374</strain>
    </source>
</reference>
<comment type="caution">
    <text evidence="2">The sequence shown here is derived from an EMBL/GenBank/DDBJ whole genome shotgun (WGS) entry which is preliminary data.</text>
</comment>
<gene>
    <name evidence="2" type="ORF">OS129_04970</name>
</gene>
<proteinExistence type="predicted"/>
<evidence type="ECO:0000256" key="1">
    <source>
        <dbReference type="SAM" id="Phobius"/>
    </source>
</evidence>
<feature type="transmembrane region" description="Helical" evidence="1">
    <location>
        <begin position="68"/>
        <end position="95"/>
    </location>
</feature>
<dbReference type="RefSeq" id="WP_200252271.1">
    <property type="nucleotide sequence ID" value="NZ_JAENIQ020000001.1"/>
</dbReference>
<sequence length="184" mass="19822">MTQQPGRPQEKPAPTIPESARFAVQLWWAMVLLEIIHQVFNVVISLIDPSGIRENADFGDTGGVPVDLVITVAVIMAGVLGIGVMVLLGFAVYGYARNSGWKWLRTLLMFFSVYFAIRAVVVFTATPTGTAVPTALYLIDGSLQILAAVAGVLALIFSRRPDAVEWREKNDGGGKDPGNPGKQP</sequence>